<accession>A0ACC2IU51</accession>
<name>A0ACC2IU51_9PLEO</name>
<reference evidence="1" key="1">
    <citation type="submission" date="2022-11" db="EMBL/GenBank/DDBJ databases">
        <title>Genome Sequence of Boeremia exigua.</title>
        <authorList>
            <person name="Buettner E."/>
        </authorList>
    </citation>
    <scope>NUCLEOTIDE SEQUENCE</scope>
    <source>
        <strain evidence="1">CU02</strain>
    </source>
</reference>
<comment type="caution">
    <text evidence="1">The sequence shown here is derived from an EMBL/GenBank/DDBJ whole genome shotgun (WGS) entry which is preliminary data.</text>
</comment>
<sequence>MAKISQELEVHASRLSTVLKANLRTNHVTPDGAETPGSRLTGTKARFCLPTPAQSITLSSKIHARNASSEADAAQSSSHENSLSGAVPQPQRQSSKAWRSEDYFDRAENLGRMPRRRQCSVRGKEQDNARASTSAQNGRECFRIAQARQCRGRAEEKEHNHKVSTELVKFIVADRVVTCAGGWQTGRQWILRPLLAAGYRQWFAL</sequence>
<evidence type="ECO:0000313" key="1">
    <source>
        <dbReference type="EMBL" id="KAJ8118690.1"/>
    </source>
</evidence>
<keyword evidence="2" id="KW-1185">Reference proteome</keyword>
<protein>
    <submittedName>
        <fullName evidence="1">Uncharacterized protein</fullName>
    </submittedName>
</protein>
<dbReference type="Proteomes" id="UP001153331">
    <property type="component" value="Unassembled WGS sequence"/>
</dbReference>
<gene>
    <name evidence="1" type="ORF">OPT61_g389</name>
</gene>
<dbReference type="EMBL" id="JAPHNI010000012">
    <property type="protein sequence ID" value="KAJ8118690.1"/>
    <property type="molecule type" value="Genomic_DNA"/>
</dbReference>
<proteinExistence type="predicted"/>
<organism evidence="1 2">
    <name type="scientific">Boeremia exigua</name>
    <dbReference type="NCBI Taxonomy" id="749465"/>
    <lineage>
        <taxon>Eukaryota</taxon>
        <taxon>Fungi</taxon>
        <taxon>Dikarya</taxon>
        <taxon>Ascomycota</taxon>
        <taxon>Pezizomycotina</taxon>
        <taxon>Dothideomycetes</taxon>
        <taxon>Pleosporomycetidae</taxon>
        <taxon>Pleosporales</taxon>
        <taxon>Pleosporineae</taxon>
        <taxon>Didymellaceae</taxon>
        <taxon>Boeremia</taxon>
    </lineage>
</organism>
<evidence type="ECO:0000313" key="2">
    <source>
        <dbReference type="Proteomes" id="UP001153331"/>
    </source>
</evidence>